<dbReference type="Pfam" id="PF04765">
    <property type="entry name" value="TOD1_MUCI70"/>
    <property type="match status" value="1"/>
</dbReference>
<dbReference type="InterPro" id="IPR029044">
    <property type="entry name" value="Nucleotide-diphossugar_trans"/>
</dbReference>
<dbReference type="EMBL" id="LAZR01001676">
    <property type="protein sequence ID" value="KKN40965.1"/>
    <property type="molecule type" value="Genomic_DNA"/>
</dbReference>
<organism evidence="2">
    <name type="scientific">marine sediment metagenome</name>
    <dbReference type="NCBI Taxonomy" id="412755"/>
    <lineage>
        <taxon>unclassified sequences</taxon>
        <taxon>metagenomes</taxon>
        <taxon>ecological metagenomes</taxon>
    </lineage>
</organism>
<sequence>MPDVTLITPTGDRQQAFRLCEFWMRRQSYSGSAEWIVVDDGVIPTKPSRGQTYIRREPSKKDPSHTLCANLRLALRRASSGRVIIIEDDDYYSPEYVSTMMRWLGEADLVGEVGAKYYFAKTRQFRVFREHEHASLCRTGFTRGVLPLVQRLARNDHSSLDMRLWEAWTGSRNLHTDGDGAKALSVSLKGMPGRAGCTHIPHARWSPEDDSDLSQLSRWMGDDYRYYRPFLGPRSTVDELLVYTCSFGGYDSLKPQPVIDGVEYVAITDEKCKPLEPWRIVRTEATNASPRRSSRYPKIMAHEFFPGRTTLYIDATMRLLRDPREFAGSLIQQRPEAQIFLHHHPERVDIQDEAAAIISVRFDDRHLVKRHLARYDDIDVSGIGLPCGGVLLRRPGCERFNAIWWDEYQVGSMRDQMSLPYALHMSGVTYLVSGQPSPWESIPRWMKREKHRFSRVALEV</sequence>
<evidence type="ECO:0000259" key="1">
    <source>
        <dbReference type="Pfam" id="PF04765"/>
    </source>
</evidence>
<comment type="caution">
    <text evidence="2">The sequence shown here is derived from an EMBL/GenBank/DDBJ whole genome shotgun (WGS) entry which is preliminary data.</text>
</comment>
<proteinExistence type="predicted"/>
<feature type="domain" description="TOD1/MUCI70 glycosyltransferase-like" evidence="1">
    <location>
        <begin position="275"/>
        <end position="423"/>
    </location>
</feature>
<evidence type="ECO:0000313" key="2">
    <source>
        <dbReference type="EMBL" id="KKN40965.1"/>
    </source>
</evidence>
<gene>
    <name evidence="2" type="ORF">LCGC14_0727970</name>
</gene>
<dbReference type="Gene3D" id="3.90.550.10">
    <property type="entry name" value="Spore Coat Polysaccharide Biosynthesis Protein SpsA, Chain A"/>
    <property type="match status" value="1"/>
</dbReference>
<dbReference type="InterPro" id="IPR048354">
    <property type="entry name" value="TOD1_MUCI70_glycTrfase_dom"/>
</dbReference>
<dbReference type="SUPFAM" id="SSF53448">
    <property type="entry name" value="Nucleotide-diphospho-sugar transferases"/>
    <property type="match status" value="1"/>
</dbReference>
<reference evidence="2" key="1">
    <citation type="journal article" date="2015" name="Nature">
        <title>Complex archaea that bridge the gap between prokaryotes and eukaryotes.</title>
        <authorList>
            <person name="Spang A."/>
            <person name="Saw J.H."/>
            <person name="Jorgensen S.L."/>
            <person name="Zaremba-Niedzwiedzka K."/>
            <person name="Martijn J."/>
            <person name="Lind A.E."/>
            <person name="van Eijk R."/>
            <person name="Schleper C."/>
            <person name="Guy L."/>
            <person name="Ettema T.J."/>
        </authorList>
    </citation>
    <scope>NUCLEOTIDE SEQUENCE</scope>
</reference>
<dbReference type="AlphaFoldDB" id="A0A0F9QAH6"/>
<name>A0A0F9QAH6_9ZZZZ</name>
<protein>
    <recommendedName>
        <fullName evidence="1">TOD1/MUCI70 glycosyltransferase-like domain-containing protein</fullName>
    </recommendedName>
</protein>
<dbReference type="CDD" id="cd00761">
    <property type="entry name" value="Glyco_tranf_GTA_type"/>
    <property type="match status" value="1"/>
</dbReference>
<accession>A0A0F9QAH6</accession>